<gene>
    <name evidence="7" type="ordered locus">P9215_12621</name>
</gene>
<evidence type="ECO:0000256" key="3">
    <source>
        <dbReference type="ARBA" id="ARBA00022989"/>
    </source>
</evidence>
<evidence type="ECO:0000256" key="2">
    <source>
        <dbReference type="ARBA" id="ARBA00022692"/>
    </source>
</evidence>
<feature type="domain" description="GtrA/DPMS transmembrane" evidence="6">
    <location>
        <begin position="14"/>
        <end position="128"/>
    </location>
</feature>
<dbReference type="RefSeq" id="WP_012007946.1">
    <property type="nucleotide sequence ID" value="NC_009840.1"/>
</dbReference>
<feature type="transmembrane region" description="Helical" evidence="5">
    <location>
        <begin position="40"/>
        <end position="64"/>
    </location>
</feature>
<accession>A8G5J6</accession>
<name>A8G5J6_PROM2</name>
<protein>
    <recommendedName>
        <fullName evidence="6">GtrA/DPMS transmembrane domain-containing protein</fullName>
    </recommendedName>
</protein>
<feature type="transmembrane region" description="Helical" evidence="5">
    <location>
        <begin position="12"/>
        <end position="34"/>
    </location>
</feature>
<evidence type="ECO:0000313" key="8">
    <source>
        <dbReference type="Proteomes" id="UP000002014"/>
    </source>
</evidence>
<dbReference type="HOGENOM" id="CLU_1936190_0_0_3"/>
<keyword evidence="3 5" id="KW-1133">Transmembrane helix</keyword>
<dbReference type="eggNOG" id="ENOG5030Q26">
    <property type="taxonomic scope" value="Bacteria"/>
</dbReference>
<dbReference type="EMBL" id="CP000825">
    <property type="protein sequence ID" value="ABV50877.1"/>
    <property type="molecule type" value="Genomic_DNA"/>
</dbReference>
<evidence type="ECO:0000256" key="5">
    <source>
        <dbReference type="SAM" id="Phobius"/>
    </source>
</evidence>
<proteinExistence type="predicted"/>
<evidence type="ECO:0000313" key="7">
    <source>
        <dbReference type="EMBL" id="ABV50877.1"/>
    </source>
</evidence>
<comment type="subcellular location">
    <subcellularLocation>
        <location evidence="1">Membrane</location>
        <topology evidence="1">Multi-pass membrane protein</topology>
    </subcellularLocation>
</comment>
<keyword evidence="2 5" id="KW-0812">Transmembrane</keyword>
<feature type="transmembrane region" description="Helical" evidence="5">
    <location>
        <begin position="103"/>
        <end position="121"/>
    </location>
</feature>
<dbReference type="GO" id="GO:0000271">
    <property type="term" value="P:polysaccharide biosynthetic process"/>
    <property type="evidence" value="ECO:0007669"/>
    <property type="project" value="InterPro"/>
</dbReference>
<dbReference type="AlphaFoldDB" id="A8G5J6"/>
<keyword evidence="4 5" id="KW-0472">Membrane</keyword>
<feature type="transmembrane region" description="Helical" evidence="5">
    <location>
        <begin position="76"/>
        <end position="97"/>
    </location>
</feature>
<evidence type="ECO:0000259" key="6">
    <source>
        <dbReference type="Pfam" id="PF04138"/>
    </source>
</evidence>
<sequence length="130" mass="15192">MYKFFKRNNRQIFRFLVSGLIASSFNFISYRALFLIFKNILFASISGYCVGIIVSFVFAKYWVFKNSYSQPLLKSFSLFCLIYFLGGIEMSLVIVFVNKLIENYKIAWFFGAFIGSLNNFLGSKYISFKK</sequence>
<dbReference type="KEGG" id="pmh:P9215_12621"/>
<evidence type="ECO:0000256" key="1">
    <source>
        <dbReference type="ARBA" id="ARBA00004141"/>
    </source>
</evidence>
<dbReference type="Proteomes" id="UP000002014">
    <property type="component" value="Chromosome"/>
</dbReference>
<dbReference type="InterPro" id="IPR007267">
    <property type="entry name" value="GtrA_DPMS_TM"/>
</dbReference>
<organism evidence="7 8">
    <name type="scientific">Prochlorococcus marinus (strain MIT 9215)</name>
    <dbReference type="NCBI Taxonomy" id="93060"/>
    <lineage>
        <taxon>Bacteria</taxon>
        <taxon>Bacillati</taxon>
        <taxon>Cyanobacteriota</taxon>
        <taxon>Cyanophyceae</taxon>
        <taxon>Synechococcales</taxon>
        <taxon>Prochlorococcaceae</taxon>
        <taxon>Prochlorococcus</taxon>
    </lineage>
</organism>
<evidence type="ECO:0000256" key="4">
    <source>
        <dbReference type="ARBA" id="ARBA00023136"/>
    </source>
</evidence>
<dbReference type="Pfam" id="PF04138">
    <property type="entry name" value="GtrA_DPMS_TM"/>
    <property type="match status" value="1"/>
</dbReference>
<dbReference type="GO" id="GO:0016020">
    <property type="term" value="C:membrane"/>
    <property type="evidence" value="ECO:0007669"/>
    <property type="project" value="UniProtKB-SubCell"/>
</dbReference>
<reference evidence="7 8" key="1">
    <citation type="journal article" date="2007" name="PLoS Genet.">
        <title>Patterns and implications of gene gain and loss in the evolution of Prochlorococcus.</title>
        <authorList>
            <person name="Kettler G.C."/>
            <person name="Martiny A.C."/>
            <person name="Huang K."/>
            <person name="Zucker J."/>
            <person name="Coleman M.L."/>
            <person name="Rodrigue S."/>
            <person name="Chen F."/>
            <person name="Lapidus A."/>
            <person name="Ferriera S."/>
            <person name="Johnson J."/>
            <person name="Steglich C."/>
            <person name="Church G.M."/>
            <person name="Richardson P."/>
            <person name="Chisholm S.W."/>
        </authorList>
    </citation>
    <scope>NUCLEOTIDE SEQUENCE [LARGE SCALE GENOMIC DNA]</scope>
    <source>
        <strain evidence="7 8">MIT 9215</strain>
    </source>
</reference>